<protein>
    <recommendedName>
        <fullName evidence="5">Flagellar hook-associated protein 2</fullName>
        <shortName evidence="5">HAP2</shortName>
    </recommendedName>
    <alternativeName>
        <fullName evidence="5">Flagellar cap protein</fullName>
    </alternativeName>
</protein>
<proteinExistence type="inferred from homology"/>
<organism evidence="8 9">
    <name type="scientific">Nitrincola tibetensis</name>
    <dbReference type="NCBI Taxonomy" id="2219697"/>
    <lineage>
        <taxon>Bacteria</taxon>
        <taxon>Pseudomonadati</taxon>
        <taxon>Pseudomonadota</taxon>
        <taxon>Gammaproteobacteria</taxon>
        <taxon>Oceanospirillales</taxon>
        <taxon>Oceanospirillaceae</taxon>
        <taxon>Nitrincola</taxon>
    </lineage>
</organism>
<comment type="similarity">
    <text evidence="1 5">Belongs to the FliD family.</text>
</comment>
<keyword evidence="5" id="KW-0964">Secreted</keyword>
<dbReference type="PANTHER" id="PTHR30288">
    <property type="entry name" value="FLAGELLAR CAP/ASSEMBLY PROTEIN FLID"/>
    <property type="match status" value="1"/>
</dbReference>
<accession>A0A364NHY4</accession>
<comment type="subcellular location">
    <subcellularLocation>
        <location evidence="5">Secreted</location>
    </subcellularLocation>
    <subcellularLocation>
        <location evidence="5">Bacterial flagellum</location>
    </subcellularLocation>
</comment>
<evidence type="ECO:0000313" key="8">
    <source>
        <dbReference type="EMBL" id="RAU16654.1"/>
    </source>
</evidence>
<evidence type="ECO:0000259" key="6">
    <source>
        <dbReference type="Pfam" id="PF02465"/>
    </source>
</evidence>
<dbReference type="GO" id="GO:0009421">
    <property type="term" value="C:bacterial-type flagellum filament cap"/>
    <property type="evidence" value="ECO:0007669"/>
    <property type="project" value="InterPro"/>
</dbReference>
<comment type="subunit">
    <text evidence="2 5">Homopentamer.</text>
</comment>
<keyword evidence="8" id="KW-0969">Cilium</keyword>
<dbReference type="EMBL" id="QKRX01000019">
    <property type="protein sequence ID" value="RAU16654.1"/>
    <property type="molecule type" value="Genomic_DNA"/>
</dbReference>
<dbReference type="InterPro" id="IPR010810">
    <property type="entry name" value="Flagellin_hook_IN_motif"/>
</dbReference>
<dbReference type="OrthoDB" id="5980200at2"/>
<dbReference type="Pfam" id="PF07195">
    <property type="entry name" value="FliD_C"/>
    <property type="match status" value="2"/>
</dbReference>
<dbReference type="RefSeq" id="WP_112160518.1">
    <property type="nucleotide sequence ID" value="NZ_QKRX01000019.1"/>
</dbReference>
<keyword evidence="8" id="KW-0966">Cell projection</keyword>
<evidence type="ECO:0000256" key="4">
    <source>
        <dbReference type="ARBA" id="ARBA00023143"/>
    </source>
</evidence>
<keyword evidence="8" id="KW-0282">Flagellum</keyword>
<feature type="domain" description="Flagellar hook-associated protein 2 C-terminal" evidence="7">
    <location>
        <begin position="591"/>
        <end position="662"/>
    </location>
</feature>
<evidence type="ECO:0000256" key="2">
    <source>
        <dbReference type="ARBA" id="ARBA00011255"/>
    </source>
</evidence>
<dbReference type="InterPro" id="IPR040026">
    <property type="entry name" value="FliD"/>
</dbReference>
<dbReference type="GO" id="GO:0071973">
    <property type="term" value="P:bacterial-type flagellum-dependent cell motility"/>
    <property type="evidence" value="ECO:0007669"/>
    <property type="project" value="TreeGrafter"/>
</dbReference>
<gene>
    <name evidence="8" type="ORF">DN062_17125</name>
</gene>
<keyword evidence="3" id="KW-0175">Coiled coil</keyword>
<evidence type="ECO:0000256" key="5">
    <source>
        <dbReference type="RuleBase" id="RU362066"/>
    </source>
</evidence>
<dbReference type="Pfam" id="PF07196">
    <property type="entry name" value="Flagellin_IN"/>
    <property type="match status" value="1"/>
</dbReference>
<evidence type="ECO:0000256" key="1">
    <source>
        <dbReference type="ARBA" id="ARBA00009764"/>
    </source>
</evidence>
<dbReference type="InterPro" id="IPR010809">
    <property type="entry name" value="FliD_C"/>
</dbReference>
<dbReference type="Proteomes" id="UP000250744">
    <property type="component" value="Unassembled WGS sequence"/>
</dbReference>
<evidence type="ECO:0000256" key="3">
    <source>
        <dbReference type="ARBA" id="ARBA00023054"/>
    </source>
</evidence>
<feature type="domain" description="Flagellar hook-associated protein 2 C-terminal" evidence="7">
    <location>
        <begin position="236"/>
        <end position="402"/>
    </location>
</feature>
<reference evidence="8 9" key="1">
    <citation type="submission" date="2018-06" db="EMBL/GenBank/DDBJ databases">
        <title>Nitrincola tibetense sp. nov., isolated from Lake XuguoCo on Tibetan Plateau.</title>
        <authorList>
            <person name="Xing P."/>
        </authorList>
    </citation>
    <scope>NUCLEOTIDE SEQUENCE [LARGE SCALE GENOMIC DNA]</scope>
    <source>
        <strain evidence="9">xg18</strain>
    </source>
</reference>
<name>A0A364NHY4_9GAMM</name>
<dbReference type="GO" id="GO:0007155">
    <property type="term" value="P:cell adhesion"/>
    <property type="evidence" value="ECO:0007669"/>
    <property type="project" value="InterPro"/>
</dbReference>
<comment type="caution">
    <text evidence="8">The sequence shown here is derived from an EMBL/GenBank/DDBJ whole genome shotgun (WGS) entry which is preliminary data.</text>
</comment>
<sequence length="682" mass="72147">MSTNLVSALGAGSGIDTKTLVSDLVAIERQPAEERLDKKQSSLEAQISGYGVFKSGLSEFQSLLRPLSDAKTFSARSVSFTESNTVTPTKLDADAVTGNYQVEVLSLARSQSLATGGVSDRRAEVGTGTLEINFGSWNAGTTAFTRNTAKETLQITIDSTNNTLEGVRDAINGANAGVQASIIQDGGQFRLMISSPTGESNALSITATDTGGGGASLSSMFDFNESSKTLTQGQAAENARLKINGLEIQRDSNEIKNVIAGLEFTINKQSPGEIINFAITEDKATGEQAIRDFVEGFNTFYKLSSDLTGYSRDESNQLVKGDLASDGIAKSLLSRLREMLVSPVRGVNSDFSSLATLGIKTELDGTLSINEKEFSAAIANNFDKLAAIFSPQIRSDSALVTGTLGTAASNAQAGRYEIEVTTAPEKGRYAGNELAGGFTPFSTGTDDLSFRLRINGIESGLIQLPQNKSYASAQELAADMQSLINADPKFSGQMAGVDVGYDATASAFTFTSREYGASSNVVFTNVSADAQANIGLAVRAGQAGKDVVGTINGVAGFGAGNVLLPPLNSPGYGLNFTVSESASGVPYSATIDYSQGLSGELNRLVANFLAKDGAIDTRETSLNRDLTLIGDEREKLDTRMDRRFIQLQAQFLAMERIISSFQATGEQLNGLIDRLPFTASRR</sequence>
<dbReference type="AlphaFoldDB" id="A0A364NHY4"/>
<dbReference type="GO" id="GO:0005576">
    <property type="term" value="C:extracellular region"/>
    <property type="evidence" value="ECO:0007669"/>
    <property type="project" value="UniProtKB-SubCell"/>
</dbReference>
<comment type="function">
    <text evidence="5">Required for morphogenesis and for the elongation of the flagellar filament by facilitating polymerization of the flagellin monomers at the tip of growing filament. Forms a capping structure, which prevents flagellin subunits (transported through the central channel of the flagellum) from leaking out without polymerization at the distal end.</text>
</comment>
<dbReference type="InterPro" id="IPR003481">
    <property type="entry name" value="FliD_N"/>
</dbReference>
<keyword evidence="4 5" id="KW-0975">Bacterial flagellum</keyword>
<evidence type="ECO:0000259" key="7">
    <source>
        <dbReference type="Pfam" id="PF07195"/>
    </source>
</evidence>
<dbReference type="PANTHER" id="PTHR30288:SF0">
    <property type="entry name" value="FLAGELLAR HOOK-ASSOCIATED PROTEIN 2"/>
    <property type="match status" value="1"/>
</dbReference>
<dbReference type="Pfam" id="PF02465">
    <property type="entry name" value="FliD_N"/>
    <property type="match status" value="1"/>
</dbReference>
<evidence type="ECO:0000313" key="9">
    <source>
        <dbReference type="Proteomes" id="UP000250744"/>
    </source>
</evidence>
<keyword evidence="9" id="KW-1185">Reference proteome</keyword>
<feature type="domain" description="Flagellar hook-associated protein 2 N-terminal" evidence="6">
    <location>
        <begin position="13"/>
        <end position="111"/>
    </location>
</feature>
<dbReference type="GO" id="GO:0009424">
    <property type="term" value="C:bacterial-type flagellum hook"/>
    <property type="evidence" value="ECO:0007669"/>
    <property type="project" value="UniProtKB-UniRule"/>
</dbReference>